<dbReference type="Proteomes" id="UP001239111">
    <property type="component" value="Chromosome 4"/>
</dbReference>
<gene>
    <name evidence="1" type="ORF">QAD02_008807</name>
</gene>
<evidence type="ECO:0000313" key="2">
    <source>
        <dbReference type="Proteomes" id="UP001239111"/>
    </source>
</evidence>
<accession>A0ACC2N7I3</accession>
<sequence>MERDKKIILEMLDSKMWKTMTKEISMRISKHTVMSENLRKEGNEMFKSNSHNALLHEQAWKMYTMSIAVAEKNTEGLAMAYGNRSALLFHIGKFEACMKDIDRALEISKSNLFKIKLLCRKMECMHTLNLPDIDQVIDKAELLLDGVSEDSIKNVHSNLLNKTKLKLKKPSTLKISNDRKLETLENINKRHKINDFSSVKIGYCERHGRQLIATRDFAPGEVVYVEKPYTMFLNIKKLHAYCSHCFSTKWANIPCDHCSWTLFCSEECKVEAWNQYHDIECSVYGYSKKDDYNDTAKQLAIRLFIMALKEAGSLENLRAELEAFDKIHDHSKGFVENGVIKSQGFKSIYNLMDQVSQGSLQDRLHDTAMVLRSIAWNTTLFGENFNHRSSTAFKNNENVLFVGTLILKLSKVSQLNKHQMWNGNYVCANKLDRLSCWENECCTRGVYIAPITSLLNHSCDPNVRRCFTEDKTVVLYAIHPIKKGSQTKPNVHMRKEEQDLALKYRELVPSTLKPDTVYSEKDIAFLGEGIQKGLETLSKPAFTTVNLIICLNTIFERLCGIWLIVPSSCQKS</sequence>
<comment type="caution">
    <text evidence="1">The sequence shown here is derived from an EMBL/GenBank/DDBJ whole genome shotgun (WGS) entry which is preliminary data.</text>
</comment>
<evidence type="ECO:0000313" key="1">
    <source>
        <dbReference type="EMBL" id="KAJ8667145.1"/>
    </source>
</evidence>
<name>A0ACC2N7I3_9HYME</name>
<keyword evidence="2" id="KW-1185">Reference proteome</keyword>
<protein>
    <submittedName>
        <fullName evidence="1">Uncharacterized protein</fullName>
    </submittedName>
</protein>
<proteinExistence type="predicted"/>
<reference evidence="1" key="1">
    <citation type="submission" date="2023-04" db="EMBL/GenBank/DDBJ databases">
        <title>A chromosome-level genome assembly of the parasitoid wasp Eretmocerus hayati.</title>
        <authorList>
            <person name="Zhong Y."/>
            <person name="Liu S."/>
            <person name="Liu Y."/>
        </authorList>
    </citation>
    <scope>NUCLEOTIDE SEQUENCE</scope>
    <source>
        <strain evidence="1">ZJU_SS_LIU_2023</strain>
    </source>
</reference>
<organism evidence="1 2">
    <name type="scientific">Eretmocerus hayati</name>
    <dbReference type="NCBI Taxonomy" id="131215"/>
    <lineage>
        <taxon>Eukaryota</taxon>
        <taxon>Metazoa</taxon>
        <taxon>Ecdysozoa</taxon>
        <taxon>Arthropoda</taxon>
        <taxon>Hexapoda</taxon>
        <taxon>Insecta</taxon>
        <taxon>Pterygota</taxon>
        <taxon>Neoptera</taxon>
        <taxon>Endopterygota</taxon>
        <taxon>Hymenoptera</taxon>
        <taxon>Apocrita</taxon>
        <taxon>Proctotrupomorpha</taxon>
        <taxon>Chalcidoidea</taxon>
        <taxon>Aphelinidae</taxon>
        <taxon>Aphelininae</taxon>
        <taxon>Eretmocerus</taxon>
    </lineage>
</organism>
<dbReference type="EMBL" id="CM056744">
    <property type="protein sequence ID" value="KAJ8667145.1"/>
    <property type="molecule type" value="Genomic_DNA"/>
</dbReference>